<name>A0ABS2Z578_POLSE</name>
<dbReference type="PANTHER" id="PTHR13076:SF5">
    <property type="entry name" value="COILED-COIL AND C2 DOMAIN-CONTAINING PROTEIN 1B"/>
    <property type="match status" value="1"/>
</dbReference>
<feature type="compositionally biased region" description="Basic and acidic residues" evidence="1">
    <location>
        <begin position="424"/>
        <end position="436"/>
    </location>
</feature>
<dbReference type="EMBL" id="JAAWVN010022391">
    <property type="protein sequence ID" value="MBN3293614.1"/>
    <property type="molecule type" value="Genomic_DNA"/>
</dbReference>
<dbReference type="SMART" id="SM00685">
    <property type="entry name" value="DM14"/>
    <property type="match status" value="4"/>
</dbReference>
<accession>A0ABS2Z578</accession>
<feature type="region of interest" description="Disordered" evidence="1">
    <location>
        <begin position="1"/>
        <end position="22"/>
    </location>
</feature>
<dbReference type="Pfam" id="PF21528">
    <property type="entry name" value="CC2D1A-B_DM14"/>
    <property type="match status" value="4"/>
</dbReference>
<proteinExistence type="predicted"/>
<dbReference type="Proteomes" id="UP001166052">
    <property type="component" value="Unassembled WGS sequence"/>
</dbReference>
<feature type="non-terminal residue" evidence="3">
    <location>
        <position position="747"/>
    </location>
</feature>
<feature type="region of interest" description="Disordered" evidence="1">
    <location>
        <begin position="231"/>
        <end position="277"/>
    </location>
</feature>
<feature type="compositionally biased region" description="Low complexity" evidence="1">
    <location>
        <begin position="463"/>
        <end position="481"/>
    </location>
</feature>
<feature type="non-terminal residue" evidence="3">
    <location>
        <position position="1"/>
    </location>
</feature>
<evidence type="ECO:0000259" key="2">
    <source>
        <dbReference type="SMART" id="SM00685"/>
    </source>
</evidence>
<comment type="caution">
    <text evidence="3">The sequence shown here is derived from an EMBL/GenBank/DDBJ whole genome shotgun (WGS) entry which is preliminary data.</text>
</comment>
<dbReference type="InterPro" id="IPR039725">
    <property type="entry name" value="CC2D1A/B"/>
</dbReference>
<feature type="region of interest" description="Disordered" evidence="1">
    <location>
        <begin position="119"/>
        <end position="141"/>
    </location>
</feature>
<keyword evidence="4" id="KW-1185">Reference proteome</keyword>
<feature type="compositionally biased region" description="Basic and acidic residues" evidence="1">
    <location>
        <begin position="252"/>
        <end position="263"/>
    </location>
</feature>
<gene>
    <name evidence="3" type="primary">Cc2d1b</name>
    <name evidence="3" type="ORF">GTO92_0000428</name>
</gene>
<reference evidence="3" key="1">
    <citation type="journal article" date="2021" name="Cell">
        <title>Tracing the genetic footprints of vertebrate landing in non-teleost ray-finned fishes.</title>
        <authorList>
            <person name="Bi X."/>
            <person name="Wang K."/>
            <person name="Yang L."/>
            <person name="Pan H."/>
            <person name="Jiang H."/>
            <person name="Wei Q."/>
            <person name="Fang M."/>
            <person name="Yu H."/>
            <person name="Zhu C."/>
            <person name="Cai Y."/>
            <person name="He Y."/>
            <person name="Gan X."/>
            <person name="Zeng H."/>
            <person name="Yu D."/>
            <person name="Zhu Y."/>
            <person name="Jiang H."/>
            <person name="Qiu Q."/>
            <person name="Yang H."/>
            <person name="Zhang Y.E."/>
            <person name="Wang W."/>
            <person name="Zhu M."/>
            <person name="He S."/>
            <person name="Zhang G."/>
        </authorList>
    </citation>
    <scope>NUCLEOTIDE SEQUENCE</scope>
    <source>
        <strain evidence="3">Bchr_001</strain>
    </source>
</reference>
<evidence type="ECO:0000256" key="1">
    <source>
        <dbReference type="SAM" id="MobiDB-lite"/>
    </source>
</evidence>
<feature type="region of interest" description="Disordered" evidence="1">
    <location>
        <begin position="412"/>
        <end position="491"/>
    </location>
</feature>
<feature type="compositionally biased region" description="Basic residues" evidence="1">
    <location>
        <begin position="1"/>
        <end position="11"/>
    </location>
</feature>
<organism evidence="3 4">
    <name type="scientific">Polypterus senegalus</name>
    <name type="common">Senegal bichir</name>
    <dbReference type="NCBI Taxonomy" id="55291"/>
    <lineage>
        <taxon>Eukaryota</taxon>
        <taxon>Metazoa</taxon>
        <taxon>Chordata</taxon>
        <taxon>Craniata</taxon>
        <taxon>Vertebrata</taxon>
        <taxon>Euteleostomi</taxon>
        <taxon>Actinopterygii</taxon>
        <taxon>Polypteriformes</taxon>
        <taxon>Polypteridae</taxon>
        <taxon>Polypterus</taxon>
    </lineage>
</organism>
<dbReference type="PANTHER" id="PTHR13076">
    <property type="entry name" value="COILED-COIL AND C2 DOMAIN-CONTAINING PROTEIN 1-LIKE"/>
    <property type="match status" value="1"/>
</dbReference>
<protein>
    <submittedName>
        <fullName evidence="3">C2D1B protein</fullName>
    </submittedName>
</protein>
<feature type="domain" description="DM14" evidence="2">
    <location>
        <begin position="403"/>
        <end position="459"/>
    </location>
</feature>
<dbReference type="InterPro" id="IPR006608">
    <property type="entry name" value="CC2D1A/B_DM14"/>
</dbReference>
<evidence type="ECO:0000313" key="4">
    <source>
        <dbReference type="Proteomes" id="UP001166052"/>
    </source>
</evidence>
<evidence type="ECO:0000313" key="3">
    <source>
        <dbReference type="EMBL" id="MBN3293614.1"/>
    </source>
</evidence>
<feature type="domain" description="DM14" evidence="2">
    <location>
        <begin position="160"/>
        <end position="217"/>
    </location>
</feature>
<feature type="domain" description="DM14" evidence="2">
    <location>
        <begin position="303"/>
        <end position="360"/>
    </location>
</feature>
<feature type="domain" description="DM14" evidence="2">
    <location>
        <begin position="496"/>
        <end position="554"/>
    </location>
</feature>
<feature type="compositionally biased region" description="Polar residues" evidence="1">
    <location>
        <begin position="127"/>
        <end position="138"/>
    </location>
</feature>
<sequence length="747" mass="83397">MLGRRNKKPPHSKGQGAEAAKKMGLFMDFNPDDLMMDLNDDADDEDLNAELAAITGKKSTENGKAQPKGKTPLPMEYIQQMAENCMKDVDSEEEGSDDLENDEDLMAELQDMVGEGQEMDEGKETTELQTTVESTPNHNKTEVIKPQAFEGLSACSSQQHAIENRIIMYKTAISNAKITGETSKVRRYERGLKTLENLLTSVKKGRQINEEEIPPAVATGNISTDILATPQPAKEDNREMIPLGSGESNLETEEHEKMDDPEKFGTISDSPLKTDKSFSPMEITLPVKNIAGESAEGSNGVKELLVSRQKEYKIAALKAKKEGDLEKAKEFMKIGKKFDTVITAMESGHPVDLSNIPPHPEALPIKATESPVKQVNSGVVEEIQVVESTFKKTDIPPQPKDILDALQQRMDKYREASAQAKASGNDRKSRMHERIVKSKQTAVMPQKPKKPMLAVPSEGQLEKQPSPQQPRKPSTSPSQQKKYNDENLPQTVREQLEFLENYRKKYMKAALQAKQRNDLEKAKNLLRTAKGIDPMLEAVKAGKSVDISKLPSPAEEDEDSFIIVSHSDVQRSEKTEEIYTQLLKMLKEQYEKDGSPRIDSNYQKSLHIRTVNVLILCTLRVSETGCHLLIVEGVAANDLDSFVKFEFPYPSGVPVTETSEVRFIFMFCACKIKGFLRSDKLVGTAHVKLDKLETNCEVREIIELCDGRKPTGGRLEVRVQLREPLSGQDLQTVTERFLVLDQPSVNT</sequence>